<dbReference type="Gene3D" id="1.10.150.380">
    <property type="entry name" value="GatB domain, N-terminal subdomain"/>
    <property type="match status" value="1"/>
</dbReference>
<dbReference type="InterPro" id="IPR018027">
    <property type="entry name" value="Asn/Gln_amidotransferase"/>
</dbReference>
<keyword evidence="6 10" id="KW-0648">Protein biosynthesis</keyword>
<dbReference type="InterPro" id="IPR003789">
    <property type="entry name" value="Asn/Gln_tRNA_amidoTrase-B-like"/>
</dbReference>
<dbReference type="PANTHER" id="PTHR11659:SF0">
    <property type="entry name" value="GLUTAMYL-TRNA(GLN) AMIDOTRANSFERASE SUBUNIT B, MITOCHONDRIAL"/>
    <property type="match status" value="1"/>
</dbReference>
<evidence type="ECO:0000256" key="3">
    <source>
        <dbReference type="ARBA" id="ARBA00022598"/>
    </source>
</evidence>
<dbReference type="GO" id="GO:0050567">
    <property type="term" value="F:glutaminyl-tRNA synthase (glutamine-hydrolyzing) activity"/>
    <property type="evidence" value="ECO:0007669"/>
    <property type="project" value="UniProtKB-UniRule"/>
</dbReference>
<feature type="domain" description="Asn/Gln amidotransferase" evidence="11">
    <location>
        <begin position="329"/>
        <end position="480"/>
    </location>
</feature>
<dbReference type="FunFam" id="1.10.10.410:FF:000001">
    <property type="entry name" value="Aspartyl/glutamyl-tRNA(Asn/Gln) amidotransferase subunit B"/>
    <property type="match status" value="1"/>
</dbReference>
<dbReference type="InterPro" id="IPR017959">
    <property type="entry name" value="Asn/Gln-tRNA_amidoTrfase_suB/E"/>
</dbReference>
<dbReference type="Proteomes" id="UP000017081">
    <property type="component" value="Unassembled WGS sequence"/>
</dbReference>
<comment type="function">
    <text evidence="7 10">Allows the formation of correctly charged Asn-tRNA(Asn) or Gln-tRNA(Gln) through the transamidation of misacylated Asp-tRNA(Asn) or Glu-tRNA(Gln) in organisms which lack either or both of asparaginyl-tRNA or glutaminyl-tRNA synthetases. The reaction takes place in the presence of glutamine and ATP through an activated phospho-Asp-tRNA(Asn) or phospho-Glu-tRNA(Gln).</text>
</comment>
<dbReference type="HOGENOM" id="CLU_019240_0_0_0"/>
<dbReference type="NCBIfam" id="NF004012">
    <property type="entry name" value="PRK05477.1-2"/>
    <property type="match status" value="1"/>
</dbReference>
<evidence type="ECO:0000256" key="5">
    <source>
        <dbReference type="ARBA" id="ARBA00022840"/>
    </source>
</evidence>
<dbReference type="STRING" id="1319815.HMPREF0202_00610"/>
<dbReference type="eggNOG" id="COG0064">
    <property type="taxonomic scope" value="Bacteria"/>
</dbReference>
<evidence type="ECO:0000313" key="13">
    <source>
        <dbReference type="Proteomes" id="UP000017081"/>
    </source>
</evidence>
<dbReference type="Pfam" id="PF02934">
    <property type="entry name" value="GatB_N"/>
    <property type="match status" value="1"/>
</dbReference>
<evidence type="ECO:0000256" key="10">
    <source>
        <dbReference type="HAMAP-Rule" id="MF_00121"/>
    </source>
</evidence>
<dbReference type="SMART" id="SM00845">
    <property type="entry name" value="GatB_Yqey"/>
    <property type="match status" value="1"/>
</dbReference>
<dbReference type="Pfam" id="PF02637">
    <property type="entry name" value="GatB_Yqey"/>
    <property type="match status" value="1"/>
</dbReference>
<dbReference type="GO" id="GO:0070681">
    <property type="term" value="P:glutaminyl-tRNAGln biosynthesis via transamidation"/>
    <property type="evidence" value="ECO:0007669"/>
    <property type="project" value="TreeGrafter"/>
</dbReference>
<dbReference type="InterPro" id="IPR014746">
    <property type="entry name" value="Gln_synth/guanido_kin_cat_dom"/>
</dbReference>
<evidence type="ECO:0000259" key="11">
    <source>
        <dbReference type="SMART" id="SM00845"/>
    </source>
</evidence>
<evidence type="ECO:0000256" key="6">
    <source>
        <dbReference type="ARBA" id="ARBA00022917"/>
    </source>
</evidence>
<gene>
    <name evidence="10" type="primary">gatB</name>
    <name evidence="12" type="ORF">HMPREF0202_00610</name>
</gene>
<comment type="similarity">
    <text evidence="1 10">Belongs to the GatB/GatE family. GatB subfamily.</text>
</comment>
<dbReference type="HAMAP" id="MF_00121">
    <property type="entry name" value="GatB"/>
    <property type="match status" value="1"/>
</dbReference>
<evidence type="ECO:0000313" key="12">
    <source>
        <dbReference type="EMBL" id="ERT69459.1"/>
    </source>
</evidence>
<evidence type="ECO:0000256" key="2">
    <source>
        <dbReference type="ARBA" id="ARBA00011123"/>
    </source>
</evidence>
<evidence type="ECO:0000256" key="1">
    <source>
        <dbReference type="ARBA" id="ARBA00005306"/>
    </source>
</evidence>
<dbReference type="PATRIC" id="fig|1319815.3.peg.585"/>
<comment type="subunit">
    <text evidence="2 10">Heterotrimer of A, B and C subunits.</text>
</comment>
<dbReference type="InterPro" id="IPR004413">
    <property type="entry name" value="GatB"/>
</dbReference>
<dbReference type="RefSeq" id="WP_023050157.1">
    <property type="nucleotide sequence ID" value="NZ_CP173065.2"/>
</dbReference>
<reference evidence="12 13" key="1">
    <citation type="submission" date="2013-08" db="EMBL/GenBank/DDBJ databases">
        <authorList>
            <person name="Weinstock G."/>
            <person name="Sodergren E."/>
            <person name="Wylie T."/>
            <person name="Fulton L."/>
            <person name="Fulton R."/>
            <person name="Fronick C."/>
            <person name="O'Laughlin M."/>
            <person name="Godfrey J."/>
            <person name="Miner T."/>
            <person name="Herter B."/>
            <person name="Appelbaum E."/>
            <person name="Cordes M."/>
            <person name="Lek S."/>
            <person name="Wollam A."/>
            <person name="Pepin K.H."/>
            <person name="Palsikar V.B."/>
            <person name="Mitreva M."/>
            <person name="Wilson R.K."/>
        </authorList>
    </citation>
    <scope>NUCLEOTIDE SEQUENCE [LARGE SCALE GENOMIC DNA]</scope>
    <source>
        <strain evidence="12 13">ATCC BAA-474</strain>
    </source>
</reference>
<keyword evidence="5 10" id="KW-0067">ATP-binding</keyword>
<comment type="catalytic activity">
    <reaction evidence="8 10">
        <text>L-aspartyl-tRNA(Asn) + L-glutamine + ATP + H2O = L-asparaginyl-tRNA(Asn) + L-glutamate + ADP + phosphate + 2 H(+)</text>
        <dbReference type="Rhea" id="RHEA:14513"/>
        <dbReference type="Rhea" id="RHEA-COMP:9674"/>
        <dbReference type="Rhea" id="RHEA-COMP:9677"/>
        <dbReference type="ChEBI" id="CHEBI:15377"/>
        <dbReference type="ChEBI" id="CHEBI:15378"/>
        <dbReference type="ChEBI" id="CHEBI:29985"/>
        <dbReference type="ChEBI" id="CHEBI:30616"/>
        <dbReference type="ChEBI" id="CHEBI:43474"/>
        <dbReference type="ChEBI" id="CHEBI:58359"/>
        <dbReference type="ChEBI" id="CHEBI:78515"/>
        <dbReference type="ChEBI" id="CHEBI:78516"/>
        <dbReference type="ChEBI" id="CHEBI:456216"/>
    </reaction>
</comment>
<organism evidence="12 13">
    <name type="scientific">Cetobacterium somerae ATCC BAA-474</name>
    <dbReference type="NCBI Taxonomy" id="1319815"/>
    <lineage>
        <taxon>Bacteria</taxon>
        <taxon>Fusobacteriati</taxon>
        <taxon>Fusobacteriota</taxon>
        <taxon>Fusobacteriia</taxon>
        <taxon>Fusobacteriales</taxon>
        <taxon>Fusobacteriaceae</taxon>
        <taxon>Cetobacterium</taxon>
    </lineage>
</organism>
<keyword evidence="3 10" id="KW-0436">Ligase</keyword>
<dbReference type="EC" id="6.3.5.-" evidence="10"/>
<dbReference type="PROSITE" id="PS01234">
    <property type="entry name" value="GATB"/>
    <property type="match status" value="1"/>
</dbReference>
<dbReference type="GO" id="GO:0006412">
    <property type="term" value="P:translation"/>
    <property type="evidence" value="ECO:0007669"/>
    <property type="project" value="UniProtKB-UniRule"/>
</dbReference>
<dbReference type="InterPro" id="IPR006075">
    <property type="entry name" value="Asn/Gln-tRNA_Trfase_suB/E_cat"/>
</dbReference>
<dbReference type="AlphaFoldDB" id="U7VE95"/>
<dbReference type="GO" id="GO:0050566">
    <property type="term" value="F:asparaginyl-tRNA synthase (glutamine-hydrolyzing) activity"/>
    <property type="evidence" value="ECO:0007669"/>
    <property type="project" value="RHEA"/>
</dbReference>
<dbReference type="SUPFAM" id="SSF55931">
    <property type="entry name" value="Glutamine synthetase/guanido kinase"/>
    <property type="match status" value="1"/>
</dbReference>
<dbReference type="InterPro" id="IPR023168">
    <property type="entry name" value="GatB_Yqey_C_2"/>
</dbReference>
<dbReference type="InterPro" id="IPR017958">
    <property type="entry name" value="Gln-tRNA_amidoTrfase_suB_CS"/>
</dbReference>
<comment type="caution">
    <text evidence="12">The sequence shown here is derived from an EMBL/GenBank/DDBJ whole genome shotgun (WGS) entry which is preliminary data.</text>
</comment>
<dbReference type="EMBL" id="AXZF01000021">
    <property type="protein sequence ID" value="ERT69459.1"/>
    <property type="molecule type" value="Genomic_DNA"/>
</dbReference>
<dbReference type="GO" id="GO:0005524">
    <property type="term" value="F:ATP binding"/>
    <property type="evidence" value="ECO:0007669"/>
    <property type="project" value="UniProtKB-KW"/>
</dbReference>
<evidence type="ECO:0000256" key="7">
    <source>
        <dbReference type="ARBA" id="ARBA00024799"/>
    </source>
</evidence>
<evidence type="ECO:0000256" key="9">
    <source>
        <dbReference type="ARBA" id="ARBA00047913"/>
    </source>
</evidence>
<dbReference type="Gene3D" id="1.10.10.410">
    <property type="match status" value="1"/>
</dbReference>
<name>U7VE95_9FUSO</name>
<keyword evidence="4 10" id="KW-0547">Nucleotide-binding</keyword>
<accession>U7VE95</accession>
<protein>
    <recommendedName>
        <fullName evidence="10">Aspartyl/glutamyl-tRNA(Asn/Gln) amidotransferase subunit B</fullName>
        <shortName evidence="10">Asp/Glu-ADT subunit B</shortName>
        <ecNumber evidence="10">6.3.5.-</ecNumber>
    </recommendedName>
</protein>
<dbReference type="NCBIfam" id="TIGR00133">
    <property type="entry name" value="gatB"/>
    <property type="match status" value="1"/>
</dbReference>
<proteinExistence type="inferred from homology"/>
<dbReference type="PANTHER" id="PTHR11659">
    <property type="entry name" value="GLUTAMYL-TRNA GLN AMIDOTRANSFERASE SUBUNIT B MITOCHONDRIAL AND PROKARYOTIC PET112-RELATED"/>
    <property type="match status" value="1"/>
</dbReference>
<dbReference type="NCBIfam" id="NF004014">
    <property type="entry name" value="PRK05477.1-4"/>
    <property type="match status" value="1"/>
</dbReference>
<evidence type="ECO:0000256" key="8">
    <source>
        <dbReference type="ARBA" id="ARBA00047380"/>
    </source>
</evidence>
<evidence type="ECO:0000256" key="4">
    <source>
        <dbReference type="ARBA" id="ARBA00022741"/>
    </source>
</evidence>
<dbReference type="InterPro" id="IPR042114">
    <property type="entry name" value="GatB_C_1"/>
</dbReference>
<sequence>MARQWESVIGLEVHLQLKTGTKVWCGCSADYDNSPTNTHTCPICLGHPGALPKLNKKVVECAVKAALALNCKINNVSGFDRKNYFYPDTPKNYQITQFEKPYCEKGFLDVKLNSGREFTVGITRIQIEEDAGKSIHAGSESLINFNRASMPLLEIISEPDLRSSEEAYEYLNLLKSTIKYTGISDVSMELGSLRCDANISVMEKGSKVFGTRVEVKNLNSFKAVARAIDYEIGRQIEAIENGGTIDQETRLWDDDAQVTRIMRSKEDAMDYRYFAEPDLPKLVIKDEEIERVKGLMPESKSAKLKRFIETYALPEYDANILTDEIELADYFERVVKVTDNAKLSSNWIMTEVLRELKESGRSIEESKINSEDLGKIINLIQKEIISSKIAKELFTIKLNDDRDPEVIVKEEGMIQVVDLGEIEGIVDQVLNENPKMVEDFKNSDEGRKPRVLKGLIGQVMKLSKGKANPKIVTELMESKLK</sequence>
<dbReference type="SUPFAM" id="SSF89095">
    <property type="entry name" value="GatB/YqeY motif"/>
    <property type="match status" value="1"/>
</dbReference>
<comment type="catalytic activity">
    <reaction evidence="9 10">
        <text>L-glutamyl-tRNA(Gln) + L-glutamine + ATP + H2O = L-glutaminyl-tRNA(Gln) + L-glutamate + ADP + phosphate + H(+)</text>
        <dbReference type="Rhea" id="RHEA:17521"/>
        <dbReference type="Rhea" id="RHEA-COMP:9681"/>
        <dbReference type="Rhea" id="RHEA-COMP:9684"/>
        <dbReference type="ChEBI" id="CHEBI:15377"/>
        <dbReference type="ChEBI" id="CHEBI:15378"/>
        <dbReference type="ChEBI" id="CHEBI:29985"/>
        <dbReference type="ChEBI" id="CHEBI:30616"/>
        <dbReference type="ChEBI" id="CHEBI:43474"/>
        <dbReference type="ChEBI" id="CHEBI:58359"/>
        <dbReference type="ChEBI" id="CHEBI:78520"/>
        <dbReference type="ChEBI" id="CHEBI:78521"/>
        <dbReference type="ChEBI" id="CHEBI:456216"/>
    </reaction>
</comment>
<keyword evidence="13" id="KW-1185">Reference proteome</keyword>